<protein>
    <submittedName>
        <fullName evidence="1">Uncharacterized protein</fullName>
    </submittedName>
</protein>
<dbReference type="EMBL" id="HG938357">
    <property type="protein sequence ID" value="CDN58360.1"/>
    <property type="molecule type" value="Genomic_DNA"/>
</dbReference>
<reference evidence="2" key="1">
    <citation type="journal article" date="2014" name="BMC Genomics">
        <title>Genome sequencing of two Neorhizobium galegae strains reveals a noeT gene responsible for the unusual acetylation of the nodulation factors.</title>
        <authorList>
            <person name="Osterman J."/>
            <person name="Marsh J."/>
            <person name="Laine P.K."/>
            <person name="Zeng Z."/>
            <person name="Alatalo E."/>
            <person name="Sullivan J.T."/>
            <person name="Young J.P."/>
            <person name="Thomas-Oates J."/>
            <person name="Paulin L."/>
            <person name="Lindstrom K."/>
        </authorList>
    </citation>
    <scope>NUCLEOTIDE SEQUENCE [LARGE SCALE GENOMIC DNA]</scope>
    <source>
        <strain evidence="2">HAMBI 1141</strain>
        <plasmid evidence="2">III</plasmid>
    </source>
</reference>
<gene>
    <name evidence="1" type="ORF">RG1141_PB00120</name>
</gene>
<keyword evidence="1" id="KW-0614">Plasmid</keyword>
<evidence type="ECO:0000313" key="1">
    <source>
        <dbReference type="EMBL" id="CDN58360.1"/>
    </source>
</evidence>
<dbReference type="Proteomes" id="UP000028186">
    <property type="component" value="Plasmid pHAMBI1141b"/>
</dbReference>
<name>A0A068TLC1_NEOGA</name>
<proteinExistence type="predicted"/>
<dbReference type="HOGENOM" id="CLU_2330843_0_0_5"/>
<accession>A0A068TLC1</accession>
<evidence type="ECO:0000313" key="2">
    <source>
        <dbReference type="Proteomes" id="UP000028186"/>
    </source>
</evidence>
<dbReference type="PATRIC" id="fig|1028801.3.peg.6157"/>
<sequence length="98" mass="10851">MKLMGTSKLRALIDENAESAGEIGAFVAELADAQFESQAEFLEHYPLATAKGAQMRIPLTDNFMVEMFIKFDVGMVLIDRTVARDTVQPRRTKSARAA</sequence>
<dbReference type="RefSeq" id="WP_040125941.1">
    <property type="nucleotide sequence ID" value="NZ_HG938357.1"/>
</dbReference>
<geneLocation type="plasmid" evidence="2">
    <name>III</name>
</geneLocation>
<dbReference type="KEGG" id="ngl:RG1141_PB00120"/>
<organism evidence="1 2">
    <name type="scientific">Neorhizobium galegae bv. officinalis bv. officinalis str. HAMBI 1141</name>
    <dbReference type="NCBI Taxonomy" id="1028801"/>
    <lineage>
        <taxon>Bacteria</taxon>
        <taxon>Pseudomonadati</taxon>
        <taxon>Pseudomonadota</taxon>
        <taxon>Alphaproteobacteria</taxon>
        <taxon>Hyphomicrobiales</taxon>
        <taxon>Rhizobiaceae</taxon>
        <taxon>Rhizobium/Agrobacterium group</taxon>
        <taxon>Neorhizobium</taxon>
    </lineage>
</organism>
<dbReference type="AlphaFoldDB" id="A0A068TLC1"/>